<feature type="chain" id="PRO_5001521677" evidence="1">
    <location>
        <begin position="21"/>
        <end position="195"/>
    </location>
</feature>
<evidence type="ECO:0000256" key="1">
    <source>
        <dbReference type="SAM" id="SignalP"/>
    </source>
</evidence>
<dbReference type="EMBL" id="GBBM01006117">
    <property type="protein sequence ID" value="JAC29301.1"/>
    <property type="molecule type" value="mRNA"/>
</dbReference>
<proteinExistence type="evidence at transcript level"/>
<sequence>MMCTLHFPEMLFIIQVYVMAAGAYTSEVELSEQQREVSSVAEAVALLKDAIALMDVDNDGTLDCLTATRTQYDPDGWSATYMWNVVGSNGERFQVPLYFTPADKPDDFTLTTPIKPGQSFVGHMYYFDQESCVIIDMPLVGYQCALWITKERRDSVPQECFSQYAKHCGNGTDIQVKETCKDVERKDHFDFVSQA</sequence>
<keyword evidence="1" id="KW-0732">Signal</keyword>
<dbReference type="AlphaFoldDB" id="A0A023G4Y4"/>
<reference evidence="2" key="1">
    <citation type="submission" date="2014-03" db="EMBL/GenBank/DDBJ databases">
        <title>The sialotranscriptome of Amblyomma triste, Amblyomma parvum and Amblyomma cajennense ticks, uncovered by 454-based RNA-seq.</title>
        <authorList>
            <person name="Garcia G.R."/>
            <person name="Gardinassi L.G."/>
            <person name="Ribeiro J.M."/>
            <person name="Anatriello E."/>
            <person name="Ferreira B.R."/>
            <person name="Moreira H.N."/>
            <person name="Mafra C."/>
            <person name="Olegario M.M."/>
            <person name="Szabo P.J."/>
            <person name="Miranda-Santos I.K."/>
            <person name="Maruyama S.R."/>
        </authorList>
    </citation>
    <scope>NUCLEOTIDE SEQUENCE</scope>
    <source>
        <strain evidence="2">Mato Grasso do Sul</strain>
        <tissue evidence="2">Salivary glands</tissue>
    </source>
</reference>
<dbReference type="Gene3D" id="2.40.128.20">
    <property type="match status" value="1"/>
</dbReference>
<evidence type="ECO:0000313" key="2">
    <source>
        <dbReference type="EMBL" id="JAC29301.1"/>
    </source>
</evidence>
<name>A0A023G4Y4_AMBTT</name>
<dbReference type="SUPFAM" id="SSF50814">
    <property type="entry name" value="Lipocalins"/>
    <property type="match status" value="1"/>
</dbReference>
<feature type="signal peptide" evidence="1">
    <location>
        <begin position="1"/>
        <end position="20"/>
    </location>
</feature>
<organism evidence="2">
    <name type="scientific">Amblyomma triste</name>
    <name type="common">Neotropical tick</name>
    <dbReference type="NCBI Taxonomy" id="251400"/>
    <lineage>
        <taxon>Eukaryota</taxon>
        <taxon>Metazoa</taxon>
        <taxon>Ecdysozoa</taxon>
        <taxon>Arthropoda</taxon>
        <taxon>Chelicerata</taxon>
        <taxon>Arachnida</taxon>
        <taxon>Acari</taxon>
        <taxon>Parasitiformes</taxon>
        <taxon>Ixodida</taxon>
        <taxon>Ixodoidea</taxon>
        <taxon>Ixodidae</taxon>
        <taxon>Amblyomminae</taxon>
        <taxon>Amblyomma</taxon>
    </lineage>
</organism>
<protein>
    <submittedName>
        <fullName evidence="2">Putative lipocalin-5 1</fullName>
    </submittedName>
</protein>
<dbReference type="InterPro" id="IPR012674">
    <property type="entry name" value="Calycin"/>
</dbReference>
<accession>A0A023G4Y4</accession>